<dbReference type="FunFam" id="3.40.190.10:FF:000035">
    <property type="entry name" value="Molybdate ABC transporter substrate-binding protein"/>
    <property type="match status" value="1"/>
</dbReference>
<dbReference type="GO" id="GO:1901359">
    <property type="term" value="F:tungstate binding"/>
    <property type="evidence" value="ECO:0007669"/>
    <property type="project" value="UniProtKB-ARBA"/>
</dbReference>
<name>A0A1I6IKR2_9GAMM</name>
<evidence type="ECO:0000256" key="5">
    <source>
        <dbReference type="ARBA" id="ARBA00023245"/>
    </source>
</evidence>
<feature type="signal peptide" evidence="8">
    <location>
        <begin position="1"/>
        <end position="20"/>
    </location>
</feature>
<organism evidence="9 10">
    <name type="scientific">Marinobacter daqiaonensis</name>
    <dbReference type="NCBI Taxonomy" id="650891"/>
    <lineage>
        <taxon>Bacteria</taxon>
        <taxon>Pseudomonadati</taxon>
        <taxon>Pseudomonadota</taxon>
        <taxon>Gammaproteobacteria</taxon>
        <taxon>Pseudomonadales</taxon>
        <taxon>Marinobacteraceae</taxon>
        <taxon>Marinobacter</taxon>
    </lineage>
</organism>
<dbReference type="InterPro" id="IPR044084">
    <property type="entry name" value="AvModA-like_subst-bd"/>
</dbReference>
<evidence type="ECO:0000313" key="9">
    <source>
        <dbReference type="EMBL" id="SFR67367.1"/>
    </source>
</evidence>
<evidence type="ECO:0000256" key="2">
    <source>
        <dbReference type="ARBA" id="ARBA00022505"/>
    </source>
</evidence>
<dbReference type="GO" id="GO:0046872">
    <property type="term" value="F:metal ion binding"/>
    <property type="evidence" value="ECO:0007669"/>
    <property type="project" value="UniProtKB-KW"/>
</dbReference>
<evidence type="ECO:0000256" key="6">
    <source>
        <dbReference type="ARBA" id="ARBA00062515"/>
    </source>
</evidence>
<dbReference type="OrthoDB" id="9785015at2"/>
<feature type="chain" id="PRO_5011739875" evidence="8">
    <location>
        <begin position="21"/>
        <end position="249"/>
    </location>
</feature>
<accession>A0A1I6IKR2</accession>
<dbReference type="CDD" id="cd13539">
    <property type="entry name" value="PBP2_AvModA"/>
    <property type="match status" value="1"/>
</dbReference>
<gene>
    <name evidence="9" type="ORF">SAMN05216203_2431</name>
</gene>
<dbReference type="AlphaFoldDB" id="A0A1I6IKR2"/>
<dbReference type="InterPro" id="IPR050682">
    <property type="entry name" value="ModA/WtpA"/>
</dbReference>
<reference evidence="9 10" key="1">
    <citation type="submission" date="2016-10" db="EMBL/GenBank/DDBJ databases">
        <authorList>
            <person name="de Groot N.N."/>
        </authorList>
    </citation>
    <scope>NUCLEOTIDE SEQUENCE [LARGE SCALE GENOMIC DNA]</scope>
    <source>
        <strain evidence="9 10">CGMCC 1.9167</strain>
    </source>
</reference>
<evidence type="ECO:0000256" key="7">
    <source>
        <dbReference type="PIRSR" id="PIRSR004846-1"/>
    </source>
</evidence>
<dbReference type="GO" id="GO:0015689">
    <property type="term" value="P:molybdate ion transport"/>
    <property type="evidence" value="ECO:0007669"/>
    <property type="project" value="InterPro"/>
</dbReference>
<comment type="subunit">
    <text evidence="6">The complex is composed of two ATP-binding proteins (ModC), two transmembrane proteins (ModB) and a solute-binding protein (ModA).</text>
</comment>
<keyword evidence="3 7" id="KW-0479">Metal-binding</keyword>
<keyword evidence="2 7" id="KW-0500">Molybdenum</keyword>
<sequence>MRIALVFSLLMLLFSTSVHALTIAAASSLRQAMGDLEEAFLEQHPDTGIRVIFGSSGKLTAQITNGAPYDVFLSADTAYPERLVALGAAASEPAIYARGRLVLWYREPDRTNPELAGLLDQDIRRIAIAQPRHAPYGQAALEVLGSAGLWQAVKPKLVYGENVGQAAAMVASGAADAGLIAWSLTHSPELAGRSFALINEDLHSPLAMAMVITRQGADNPDARNFSNFLQTITAQDILQQYGFQAPTTD</sequence>
<protein>
    <submittedName>
        <fullName evidence="9">Molybdate transport system substrate-binding protein</fullName>
    </submittedName>
</protein>
<dbReference type="Proteomes" id="UP000198644">
    <property type="component" value="Unassembled WGS sequence"/>
</dbReference>
<dbReference type="GO" id="GO:0030973">
    <property type="term" value="F:molybdate ion binding"/>
    <property type="evidence" value="ECO:0007669"/>
    <property type="project" value="InterPro"/>
</dbReference>
<feature type="binding site" evidence="7">
    <location>
        <position position="163"/>
    </location>
    <ligand>
        <name>molybdate</name>
        <dbReference type="ChEBI" id="CHEBI:36264"/>
    </ligand>
</feature>
<dbReference type="InterPro" id="IPR005950">
    <property type="entry name" value="ModA"/>
</dbReference>
<dbReference type="SUPFAM" id="SSF53850">
    <property type="entry name" value="Periplasmic binding protein-like II"/>
    <property type="match status" value="1"/>
</dbReference>
<keyword evidence="10" id="KW-1185">Reference proteome</keyword>
<keyword evidence="4 8" id="KW-0732">Signal</keyword>
<evidence type="ECO:0000256" key="3">
    <source>
        <dbReference type="ARBA" id="ARBA00022723"/>
    </source>
</evidence>
<feature type="binding site" evidence="7">
    <location>
        <position position="28"/>
    </location>
    <ligand>
        <name>molybdate</name>
        <dbReference type="ChEBI" id="CHEBI:36264"/>
    </ligand>
</feature>
<dbReference type="Pfam" id="PF13531">
    <property type="entry name" value="SBP_bac_11"/>
    <property type="match status" value="1"/>
</dbReference>
<dbReference type="EMBL" id="FOYW01000001">
    <property type="protein sequence ID" value="SFR67367.1"/>
    <property type="molecule type" value="Genomic_DNA"/>
</dbReference>
<dbReference type="STRING" id="650891.SAMN05216203_2431"/>
<dbReference type="PIRSF" id="PIRSF004846">
    <property type="entry name" value="ModA"/>
    <property type="match status" value="1"/>
</dbReference>
<evidence type="ECO:0000313" key="10">
    <source>
        <dbReference type="Proteomes" id="UP000198644"/>
    </source>
</evidence>
<dbReference type="RefSeq" id="WP_092012735.1">
    <property type="nucleotide sequence ID" value="NZ_FOYW01000001.1"/>
</dbReference>
<proteinExistence type="inferred from homology"/>
<dbReference type="PANTHER" id="PTHR30632">
    <property type="entry name" value="MOLYBDATE-BINDING PERIPLASMIC PROTEIN"/>
    <property type="match status" value="1"/>
</dbReference>
<dbReference type="NCBIfam" id="TIGR01256">
    <property type="entry name" value="modA"/>
    <property type="match status" value="1"/>
</dbReference>
<dbReference type="PANTHER" id="PTHR30632:SF14">
    <property type="entry name" value="TUNGSTATE_MOLYBDATE_CHROMATE-BINDING PROTEIN MODA"/>
    <property type="match status" value="1"/>
</dbReference>
<comment type="similarity">
    <text evidence="1">Belongs to the bacterial solute-binding protein ModA family.</text>
</comment>
<evidence type="ECO:0000256" key="8">
    <source>
        <dbReference type="SAM" id="SignalP"/>
    </source>
</evidence>
<evidence type="ECO:0000256" key="4">
    <source>
        <dbReference type="ARBA" id="ARBA00022729"/>
    </source>
</evidence>
<dbReference type="Gene3D" id="3.40.190.10">
    <property type="entry name" value="Periplasmic binding protein-like II"/>
    <property type="match status" value="2"/>
</dbReference>
<keyword evidence="5" id="KW-0826">Tungsten</keyword>
<evidence type="ECO:0000256" key="1">
    <source>
        <dbReference type="ARBA" id="ARBA00009175"/>
    </source>
</evidence>
<feature type="binding site" evidence="7">
    <location>
        <position position="56"/>
    </location>
    <ligand>
        <name>molybdate</name>
        <dbReference type="ChEBI" id="CHEBI:36264"/>
    </ligand>
</feature>